<dbReference type="AlphaFoldDB" id="A0A2S8FW50"/>
<evidence type="ECO:0000313" key="2">
    <source>
        <dbReference type="EMBL" id="PQO36383.1"/>
    </source>
</evidence>
<dbReference type="Gene3D" id="3.30.420.240">
    <property type="match status" value="1"/>
</dbReference>
<dbReference type="RefSeq" id="WP_105329673.1">
    <property type="nucleotide sequence ID" value="NZ_PUHY01000006.1"/>
</dbReference>
<organism evidence="2 3">
    <name type="scientific">Blastopirellula marina</name>
    <dbReference type="NCBI Taxonomy" id="124"/>
    <lineage>
        <taxon>Bacteria</taxon>
        <taxon>Pseudomonadati</taxon>
        <taxon>Planctomycetota</taxon>
        <taxon>Planctomycetia</taxon>
        <taxon>Pirellulales</taxon>
        <taxon>Pirellulaceae</taxon>
        <taxon>Blastopirellula</taxon>
    </lineage>
</organism>
<evidence type="ECO:0000313" key="3">
    <source>
        <dbReference type="Proteomes" id="UP000238322"/>
    </source>
</evidence>
<dbReference type="InterPro" id="IPR046453">
    <property type="entry name" value="GpA_ATPase"/>
</dbReference>
<dbReference type="Gene3D" id="3.40.50.300">
    <property type="entry name" value="P-loop containing nucleotide triphosphate hydrolases"/>
    <property type="match status" value="1"/>
</dbReference>
<name>A0A2S8FW50_9BACT</name>
<dbReference type="Proteomes" id="UP000238322">
    <property type="component" value="Unassembled WGS sequence"/>
</dbReference>
<accession>A0A2S8FW50</accession>
<evidence type="ECO:0000259" key="1">
    <source>
        <dbReference type="Pfam" id="PF05876"/>
    </source>
</evidence>
<protein>
    <recommendedName>
        <fullName evidence="1">Phage terminase large subunit GpA ATPase domain-containing protein</fullName>
    </recommendedName>
</protein>
<sequence>MRKVGKLEFCKSFVFLNRERIRFDDRPYLPGFYESSAKNLILRTSRQVEKSTFLVNTILHLACVQQGTRILFVCPRMEQARVFSRTRLIQSLEQSPVIRRCLLGRSRQRLPITNMSFVNGSELYIRAAYRSADAARGISADVLLVDEFQDIAAGNLPVLQETMSHSEVRKTILTGTPKLLDNPLDAVFSQSTAHEWTMECSSCGYGVVPDERCLGADGPVCSQCAAPIDPSRGNWVPRNPLSTWGDGYWINHVMVPWMDHVDLQDRRRHYDLSRFKNEVLGMPTTLGEHVVTLSELEACCTERPMARAWSDVPVVAQGELVAGIDWGGGAVSRTAIVIGFMNRDYMFEVHHFSHLMPNEDPDVVLKKIAELCRTFRVRWIGADGGGNGLVYNRLLLQNHDLDARLFAIFYSAAGQPPQRDGVLAKWTVGRSATIGGLFSRVKARKILFPRRQECGRLLDEFVCEVAEYDDVNRTIKYSHPETQLDDALHATNYALQVATFNFPANREARAFSGF</sequence>
<proteinExistence type="predicted"/>
<reference evidence="2 3" key="1">
    <citation type="submission" date="2018-02" db="EMBL/GenBank/DDBJ databases">
        <title>Comparative genomes isolates from brazilian mangrove.</title>
        <authorList>
            <person name="Araujo J.E."/>
            <person name="Taketani R.G."/>
            <person name="Silva M.C.P."/>
            <person name="Loureco M.V."/>
            <person name="Andreote F.D."/>
        </authorList>
    </citation>
    <scope>NUCLEOTIDE SEQUENCE [LARGE SCALE GENOMIC DNA]</scope>
    <source>
        <strain evidence="2 3">Hex-1 MGV</strain>
    </source>
</reference>
<dbReference type="Pfam" id="PF05876">
    <property type="entry name" value="GpA_ATPase"/>
    <property type="match status" value="1"/>
</dbReference>
<feature type="domain" description="Phage terminase large subunit GpA ATPase" evidence="1">
    <location>
        <begin position="34"/>
        <end position="204"/>
    </location>
</feature>
<dbReference type="EMBL" id="PUHY01000006">
    <property type="protein sequence ID" value="PQO36383.1"/>
    <property type="molecule type" value="Genomic_DNA"/>
</dbReference>
<gene>
    <name evidence="2" type="ORF">C5Y83_10825</name>
</gene>
<comment type="caution">
    <text evidence="2">The sequence shown here is derived from an EMBL/GenBank/DDBJ whole genome shotgun (WGS) entry which is preliminary data.</text>
</comment>
<dbReference type="GO" id="GO:0016887">
    <property type="term" value="F:ATP hydrolysis activity"/>
    <property type="evidence" value="ECO:0007669"/>
    <property type="project" value="InterPro"/>
</dbReference>
<dbReference type="InterPro" id="IPR027417">
    <property type="entry name" value="P-loop_NTPase"/>
</dbReference>